<protein>
    <submittedName>
        <fullName evidence="1">Uncharacterized protein</fullName>
    </submittedName>
</protein>
<dbReference type="AlphaFoldDB" id="A0A1G2LCD5"/>
<sequence length="118" mass="13228">MPHLRPVSRAVDLTAEREVKKTSTLGIGLGLYHHGVPEIGMPVHQKEPLPRHRTHPPSRSVCMSVFGSAVHIYIIQSNKFVNAAWSLLQLRSMPGSTTLPLLRYMTLAEYTCILPYIL</sequence>
<dbReference type="Proteomes" id="UP000178977">
    <property type="component" value="Unassembled WGS sequence"/>
</dbReference>
<dbReference type="EMBL" id="MHQT01000028">
    <property type="protein sequence ID" value="OHA09278.1"/>
    <property type="molecule type" value="Genomic_DNA"/>
</dbReference>
<proteinExistence type="predicted"/>
<accession>A0A1G2LCD5</accession>
<dbReference type="STRING" id="1802281.A3A44_03575"/>
<comment type="caution">
    <text evidence="1">The sequence shown here is derived from an EMBL/GenBank/DDBJ whole genome shotgun (WGS) entry which is preliminary data.</text>
</comment>
<evidence type="ECO:0000313" key="2">
    <source>
        <dbReference type="Proteomes" id="UP000178977"/>
    </source>
</evidence>
<gene>
    <name evidence="1" type="ORF">A3A44_03575</name>
</gene>
<reference evidence="1 2" key="1">
    <citation type="journal article" date="2016" name="Nat. Commun.">
        <title>Thousands of microbial genomes shed light on interconnected biogeochemical processes in an aquifer system.</title>
        <authorList>
            <person name="Anantharaman K."/>
            <person name="Brown C.T."/>
            <person name="Hug L.A."/>
            <person name="Sharon I."/>
            <person name="Castelle C.J."/>
            <person name="Probst A.J."/>
            <person name="Thomas B.C."/>
            <person name="Singh A."/>
            <person name="Wilkins M.J."/>
            <person name="Karaoz U."/>
            <person name="Brodie E.L."/>
            <person name="Williams K.H."/>
            <person name="Hubbard S.S."/>
            <person name="Banfield J.F."/>
        </authorList>
    </citation>
    <scope>NUCLEOTIDE SEQUENCE [LARGE SCALE GENOMIC DNA]</scope>
</reference>
<name>A0A1G2LCD5_9BACT</name>
<evidence type="ECO:0000313" key="1">
    <source>
        <dbReference type="EMBL" id="OHA09278.1"/>
    </source>
</evidence>
<organism evidence="1 2">
    <name type="scientific">Candidatus Sungbacteria bacterium RIFCSPLOWO2_01_FULL_60_25</name>
    <dbReference type="NCBI Taxonomy" id="1802281"/>
    <lineage>
        <taxon>Bacteria</taxon>
        <taxon>Candidatus Sungiibacteriota</taxon>
    </lineage>
</organism>